<organism evidence="1 2">
    <name type="scientific">Apophysomyces ossiformis</name>
    <dbReference type="NCBI Taxonomy" id="679940"/>
    <lineage>
        <taxon>Eukaryota</taxon>
        <taxon>Fungi</taxon>
        <taxon>Fungi incertae sedis</taxon>
        <taxon>Mucoromycota</taxon>
        <taxon>Mucoromycotina</taxon>
        <taxon>Mucoromycetes</taxon>
        <taxon>Mucorales</taxon>
        <taxon>Mucorineae</taxon>
        <taxon>Mucoraceae</taxon>
        <taxon>Apophysomyces</taxon>
    </lineage>
</organism>
<dbReference type="AlphaFoldDB" id="A0A8H7EM45"/>
<gene>
    <name evidence="1" type="ORF">EC973_005138</name>
</gene>
<evidence type="ECO:0000313" key="1">
    <source>
        <dbReference type="EMBL" id="KAF7721171.1"/>
    </source>
</evidence>
<proteinExistence type="predicted"/>
<evidence type="ECO:0000313" key="2">
    <source>
        <dbReference type="Proteomes" id="UP000605846"/>
    </source>
</evidence>
<reference evidence="1" key="1">
    <citation type="submission" date="2020-01" db="EMBL/GenBank/DDBJ databases">
        <title>Genome Sequencing of Three Apophysomyces-Like Fungal Strains Confirms a Novel Fungal Genus in the Mucoromycota with divergent Burkholderia-like Endosymbiotic Bacteria.</title>
        <authorList>
            <person name="Stajich J.E."/>
            <person name="Macias A.M."/>
            <person name="Carter-House D."/>
            <person name="Lovett B."/>
            <person name="Kasson L.R."/>
            <person name="Berry K."/>
            <person name="Grigoriev I."/>
            <person name="Chang Y."/>
            <person name="Spatafora J."/>
            <person name="Kasson M.T."/>
        </authorList>
    </citation>
    <scope>NUCLEOTIDE SEQUENCE</scope>
    <source>
        <strain evidence="1">NRRL A-21654</strain>
    </source>
</reference>
<protein>
    <submittedName>
        <fullName evidence="1">Uncharacterized protein</fullName>
    </submittedName>
</protein>
<sequence>MFEHNGQQYNYRDALRLVHPEGTPVAAQHNVRRTEVKFEFDRVNDAAGFCKDTLQGAAARPVFVPANSFVYPRNQKDLAPDCSENCIIL</sequence>
<name>A0A8H7EM45_9FUNG</name>
<dbReference type="Proteomes" id="UP000605846">
    <property type="component" value="Unassembled WGS sequence"/>
</dbReference>
<accession>A0A8H7EM45</accession>
<comment type="caution">
    <text evidence="1">The sequence shown here is derived from an EMBL/GenBank/DDBJ whole genome shotgun (WGS) entry which is preliminary data.</text>
</comment>
<keyword evidence="2" id="KW-1185">Reference proteome</keyword>
<dbReference type="EMBL" id="JABAYA010000297">
    <property type="protein sequence ID" value="KAF7721171.1"/>
    <property type="molecule type" value="Genomic_DNA"/>
</dbReference>